<keyword evidence="6 10" id="KW-0238">DNA-binding</keyword>
<evidence type="ECO:0000256" key="5">
    <source>
        <dbReference type="ARBA" id="ARBA00023015"/>
    </source>
</evidence>
<evidence type="ECO:0000256" key="11">
    <source>
        <dbReference type="SAM" id="MobiDB-lite"/>
    </source>
</evidence>
<keyword evidence="3 10" id="KW-0863">Zinc-finger</keyword>
<organism evidence="14">
    <name type="scientific">Stenostomum brevipharyngium</name>
    <dbReference type="NCBI Taxonomy" id="2880247"/>
    <lineage>
        <taxon>Eukaryota</taxon>
        <taxon>Metazoa</taxon>
        <taxon>Spiralia</taxon>
        <taxon>Lophotrochozoa</taxon>
        <taxon>Platyhelminthes</taxon>
        <taxon>Catenulida</taxon>
        <taxon>Stenostomidae</taxon>
        <taxon>Stenostomum</taxon>
    </lineage>
</organism>
<dbReference type="GO" id="GO:0006357">
    <property type="term" value="P:regulation of transcription by RNA polymerase II"/>
    <property type="evidence" value="ECO:0007669"/>
    <property type="project" value="UniProtKB-ARBA"/>
</dbReference>
<keyword evidence="2 10" id="KW-0479">Metal-binding</keyword>
<comment type="similarity">
    <text evidence="10">Belongs to the nuclear hormone receptor family.</text>
</comment>
<evidence type="ECO:0000256" key="4">
    <source>
        <dbReference type="ARBA" id="ARBA00022833"/>
    </source>
</evidence>
<dbReference type="PROSITE" id="PS00031">
    <property type="entry name" value="NUCLEAR_REC_DBD_1"/>
    <property type="match status" value="1"/>
</dbReference>
<dbReference type="PROSITE" id="PS51030">
    <property type="entry name" value="NUCLEAR_REC_DBD_2"/>
    <property type="match status" value="1"/>
</dbReference>
<evidence type="ECO:0000256" key="7">
    <source>
        <dbReference type="ARBA" id="ARBA00023163"/>
    </source>
</evidence>
<name>A0AA51GGW1_9PLAT</name>
<dbReference type="InterPro" id="IPR000536">
    <property type="entry name" value="Nucl_hrmn_rcpt_lig-bd"/>
</dbReference>
<dbReference type="InterPro" id="IPR050274">
    <property type="entry name" value="Nuclear_hormone_rcpt_NR2"/>
</dbReference>
<feature type="region of interest" description="Disordered" evidence="11">
    <location>
        <begin position="1"/>
        <end position="21"/>
    </location>
</feature>
<dbReference type="InterPro" id="IPR013088">
    <property type="entry name" value="Znf_NHR/GATA"/>
</dbReference>
<dbReference type="GO" id="GO:0003700">
    <property type="term" value="F:DNA-binding transcription factor activity"/>
    <property type="evidence" value="ECO:0007669"/>
    <property type="project" value="InterPro"/>
</dbReference>
<keyword evidence="4 10" id="KW-0862">Zinc</keyword>
<sequence length="511" mass="56305">MDTKFATSPVSGTNPVTPSSMQSRILTDMPCKVCQDHSSGKHYGIYACDGCAGFFKRSIRRNRQYSCKLRNGTNCMINKVNRNQCRHCRLKKCFEVGMNKEAVQHERGPRNSTLRRQMALFIKDQQDGCTTLEAAKRKLEAASDDDRSTNSSPSSTSRSRSEQSHSHVGVDRSSIRPSNGNGISINSESLKRLSDAHLNALPTNNGPAFFGSQLPPQVSSALFNPVSSLILSNLLQAASGQSILPSAFPAQVDREADLKLGMSPMPFNPLTSLMLANLFTKMAPSFNPYASSTVAPTSPVSPLSEPSANGNVDSFHEQAARVLFCCVKWTKTLASFASLKATEQNCLLETAWNELFLLTVCESQLGFDWMSVSRSFAAHERNSEILSALYRFQDVLTQFKNVQVDTTEFACLKNICLFKPPMPTSRQTEGEDPEFVRAVSAVQDQAQNTLLQYETLVHPNDKARFGKLLLLLPLLKTISADVIEEIFFKRVVGGVAVSKLIGHILHEQALP</sequence>
<dbReference type="Pfam" id="PF00105">
    <property type="entry name" value="zf-C4"/>
    <property type="match status" value="1"/>
</dbReference>
<keyword evidence="9 10" id="KW-0539">Nucleus</keyword>
<dbReference type="InterPro" id="IPR001723">
    <property type="entry name" value="Nuclear_hrmn_rcpt"/>
</dbReference>
<dbReference type="AlphaFoldDB" id="A0AA51GGW1"/>
<evidence type="ECO:0000256" key="10">
    <source>
        <dbReference type="RuleBase" id="RU004334"/>
    </source>
</evidence>
<dbReference type="GO" id="GO:0005634">
    <property type="term" value="C:nucleus"/>
    <property type="evidence" value="ECO:0007669"/>
    <property type="project" value="UniProtKB-SubCell"/>
</dbReference>
<proteinExistence type="evidence at transcript level"/>
<keyword evidence="8 10" id="KW-0675">Receptor</keyword>
<dbReference type="GO" id="GO:0032502">
    <property type="term" value="P:developmental process"/>
    <property type="evidence" value="ECO:0007669"/>
    <property type="project" value="UniProtKB-ARBA"/>
</dbReference>
<dbReference type="Pfam" id="PF00104">
    <property type="entry name" value="Hormone_recep"/>
    <property type="match status" value="1"/>
</dbReference>
<evidence type="ECO:0000256" key="1">
    <source>
        <dbReference type="ARBA" id="ARBA00004123"/>
    </source>
</evidence>
<feature type="compositionally biased region" description="Low complexity" evidence="11">
    <location>
        <begin position="149"/>
        <end position="158"/>
    </location>
</feature>
<dbReference type="PRINTS" id="PR00047">
    <property type="entry name" value="STROIDFINGER"/>
</dbReference>
<evidence type="ECO:0000259" key="13">
    <source>
        <dbReference type="PROSITE" id="PS51843"/>
    </source>
</evidence>
<dbReference type="PRINTS" id="PR00398">
    <property type="entry name" value="STRDHORMONER"/>
</dbReference>
<evidence type="ECO:0000256" key="3">
    <source>
        <dbReference type="ARBA" id="ARBA00022771"/>
    </source>
</evidence>
<feature type="domain" description="Nuclear receptor" evidence="12">
    <location>
        <begin position="28"/>
        <end position="105"/>
    </location>
</feature>
<accession>A0AA51GGW1</accession>
<dbReference type="FunFam" id="3.30.50.10:FF:000019">
    <property type="entry name" value="Nuclear receptor subfamily 2 group E member"/>
    <property type="match status" value="1"/>
</dbReference>
<protein>
    <submittedName>
        <fullName evidence="14">TllB</fullName>
    </submittedName>
</protein>
<dbReference type="Gene3D" id="3.30.50.10">
    <property type="entry name" value="Erythroid Transcription Factor GATA-1, subunit A"/>
    <property type="match status" value="1"/>
</dbReference>
<evidence type="ECO:0000256" key="6">
    <source>
        <dbReference type="ARBA" id="ARBA00023125"/>
    </source>
</evidence>
<dbReference type="SUPFAM" id="SSF48508">
    <property type="entry name" value="Nuclear receptor ligand-binding domain"/>
    <property type="match status" value="1"/>
</dbReference>
<feature type="region of interest" description="Disordered" evidence="11">
    <location>
        <begin position="139"/>
        <end position="186"/>
    </location>
</feature>
<evidence type="ECO:0000256" key="9">
    <source>
        <dbReference type="ARBA" id="ARBA00023242"/>
    </source>
</evidence>
<dbReference type="InterPro" id="IPR001628">
    <property type="entry name" value="Znf_hrmn_rcpt"/>
</dbReference>
<dbReference type="GO" id="GO:0043565">
    <property type="term" value="F:sequence-specific DNA binding"/>
    <property type="evidence" value="ECO:0007669"/>
    <property type="project" value="InterPro"/>
</dbReference>
<reference evidence="14" key="1">
    <citation type="submission" date="2023-05" db="EMBL/GenBank/DDBJ databases">
        <title>Convergent evolution of the sensory pits in flatworms.</title>
        <authorList>
            <person name="Gasiorowski L."/>
            <person name="Dittmann I."/>
            <person name="Ruhwedel T."/>
            <person name="Mobius W."/>
            <person name="Egger B."/>
            <person name="Rink J."/>
        </authorList>
    </citation>
    <scope>NUCLEOTIDE SEQUENCE</scope>
</reference>
<evidence type="ECO:0000256" key="8">
    <source>
        <dbReference type="ARBA" id="ARBA00023170"/>
    </source>
</evidence>
<dbReference type="EMBL" id="OR036962">
    <property type="protein sequence ID" value="WMI31539.1"/>
    <property type="molecule type" value="mRNA"/>
</dbReference>
<dbReference type="PANTHER" id="PTHR24083">
    <property type="entry name" value="NUCLEAR HORMONE RECEPTOR"/>
    <property type="match status" value="1"/>
</dbReference>
<evidence type="ECO:0000259" key="12">
    <source>
        <dbReference type="PROSITE" id="PS51030"/>
    </source>
</evidence>
<dbReference type="GO" id="GO:0008270">
    <property type="term" value="F:zinc ion binding"/>
    <property type="evidence" value="ECO:0007669"/>
    <property type="project" value="UniProtKB-KW"/>
</dbReference>
<keyword evidence="5 10" id="KW-0805">Transcription regulation</keyword>
<dbReference type="SUPFAM" id="SSF57716">
    <property type="entry name" value="Glucocorticoid receptor-like (DNA-binding domain)"/>
    <property type="match status" value="1"/>
</dbReference>
<feature type="compositionally biased region" description="Basic and acidic residues" evidence="11">
    <location>
        <begin position="159"/>
        <end position="174"/>
    </location>
</feature>
<feature type="domain" description="NR LBD" evidence="13">
    <location>
        <begin position="271"/>
        <end position="508"/>
    </location>
</feature>
<dbReference type="SMART" id="SM00430">
    <property type="entry name" value="HOLI"/>
    <property type="match status" value="1"/>
</dbReference>
<evidence type="ECO:0000256" key="2">
    <source>
        <dbReference type="ARBA" id="ARBA00022723"/>
    </source>
</evidence>
<dbReference type="Gene3D" id="1.10.565.10">
    <property type="entry name" value="Retinoid X Receptor"/>
    <property type="match status" value="1"/>
</dbReference>
<feature type="compositionally biased region" description="Basic and acidic residues" evidence="11">
    <location>
        <begin position="139"/>
        <end position="148"/>
    </location>
</feature>
<keyword evidence="7 10" id="KW-0804">Transcription</keyword>
<comment type="subcellular location">
    <subcellularLocation>
        <location evidence="1 10">Nucleus</location>
    </subcellularLocation>
</comment>
<feature type="compositionally biased region" description="Low complexity" evidence="11">
    <location>
        <begin position="175"/>
        <end position="186"/>
    </location>
</feature>
<evidence type="ECO:0000313" key="14">
    <source>
        <dbReference type="EMBL" id="WMI31539.1"/>
    </source>
</evidence>
<dbReference type="SMART" id="SM00399">
    <property type="entry name" value="ZnF_C4"/>
    <property type="match status" value="1"/>
</dbReference>
<dbReference type="PROSITE" id="PS51843">
    <property type="entry name" value="NR_LBD"/>
    <property type="match status" value="1"/>
</dbReference>
<dbReference type="InterPro" id="IPR035500">
    <property type="entry name" value="NHR-like_dom_sf"/>
</dbReference>